<keyword evidence="3 10" id="KW-1134">Transmembrane beta strand</keyword>
<dbReference type="InterPro" id="IPR036942">
    <property type="entry name" value="Beta-barrel_TonB_sf"/>
</dbReference>
<comment type="similarity">
    <text evidence="10 11">Belongs to the TonB-dependent receptor family.</text>
</comment>
<dbReference type="PANTHER" id="PTHR30069:SF29">
    <property type="entry name" value="HEMOGLOBIN AND HEMOGLOBIN-HAPTOGLOBIN-BINDING PROTEIN 1-RELATED"/>
    <property type="match status" value="1"/>
</dbReference>
<dbReference type="EMBL" id="FP929003">
    <property type="protein sequence ID" value="CBK40321.1"/>
    <property type="molecule type" value="Genomic_DNA"/>
</dbReference>
<evidence type="ECO:0000256" key="10">
    <source>
        <dbReference type="PROSITE-ProRule" id="PRU01360"/>
    </source>
</evidence>
<dbReference type="eggNOG" id="COG4771">
    <property type="taxonomic scope" value="Bacteria"/>
</dbReference>
<proteinExistence type="inferred from homology"/>
<evidence type="ECO:0000256" key="9">
    <source>
        <dbReference type="ARBA" id="ARBA00023237"/>
    </source>
</evidence>
<keyword evidence="5" id="KW-0732">Signal</keyword>
<evidence type="ECO:0000256" key="4">
    <source>
        <dbReference type="ARBA" id="ARBA00022692"/>
    </source>
</evidence>
<dbReference type="GO" id="GO:0009279">
    <property type="term" value="C:cell outer membrane"/>
    <property type="evidence" value="ECO:0007669"/>
    <property type="project" value="UniProtKB-SubCell"/>
</dbReference>
<name>D8PAR2_9BACT</name>
<keyword evidence="4 10" id="KW-0812">Transmembrane</keyword>
<evidence type="ECO:0000256" key="8">
    <source>
        <dbReference type="ARBA" id="ARBA00023170"/>
    </source>
</evidence>
<protein>
    <submittedName>
        <fullName evidence="14">Putative TonB-dependent receptor</fullName>
    </submittedName>
</protein>
<keyword evidence="9 10" id="KW-0998">Cell outer membrane</keyword>
<feature type="domain" description="TonB-dependent receptor plug" evidence="13">
    <location>
        <begin position="54"/>
        <end position="163"/>
    </location>
</feature>
<comment type="subcellular location">
    <subcellularLocation>
        <location evidence="1 10">Cell outer membrane</location>
        <topology evidence="1 10">Multi-pass membrane protein</topology>
    </subcellularLocation>
</comment>
<gene>
    <name evidence="14" type="ORF">NIDE0546</name>
</gene>
<dbReference type="Pfam" id="PF00593">
    <property type="entry name" value="TonB_dep_Rec_b-barrel"/>
    <property type="match status" value="1"/>
</dbReference>
<dbReference type="GO" id="GO:0044718">
    <property type="term" value="P:siderophore transmembrane transport"/>
    <property type="evidence" value="ECO:0007669"/>
    <property type="project" value="TreeGrafter"/>
</dbReference>
<dbReference type="InterPro" id="IPR000531">
    <property type="entry name" value="Beta-barrel_TonB"/>
</dbReference>
<dbReference type="STRING" id="330214.NIDE0546"/>
<dbReference type="SUPFAM" id="SSF56935">
    <property type="entry name" value="Porins"/>
    <property type="match status" value="1"/>
</dbReference>
<evidence type="ECO:0000256" key="3">
    <source>
        <dbReference type="ARBA" id="ARBA00022452"/>
    </source>
</evidence>
<keyword evidence="8 14" id="KW-0675">Receptor</keyword>
<keyword evidence="2 10" id="KW-0813">Transport</keyword>
<evidence type="ECO:0000259" key="12">
    <source>
        <dbReference type="Pfam" id="PF00593"/>
    </source>
</evidence>
<dbReference type="AlphaFoldDB" id="D8PAR2"/>
<dbReference type="InterPro" id="IPR037066">
    <property type="entry name" value="Plug_dom_sf"/>
</dbReference>
<evidence type="ECO:0000256" key="5">
    <source>
        <dbReference type="ARBA" id="ARBA00022729"/>
    </source>
</evidence>
<dbReference type="PROSITE" id="PS52016">
    <property type="entry name" value="TONB_DEPENDENT_REC_3"/>
    <property type="match status" value="1"/>
</dbReference>
<evidence type="ECO:0000256" key="11">
    <source>
        <dbReference type="RuleBase" id="RU003357"/>
    </source>
</evidence>
<dbReference type="Proteomes" id="UP000001660">
    <property type="component" value="Chromosome"/>
</dbReference>
<evidence type="ECO:0000256" key="1">
    <source>
        <dbReference type="ARBA" id="ARBA00004571"/>
    </source>
</evidence>
<organism evidence="14 15">
    <name type="scientific">Nitrospira defluvii</name>
    <dbReference type="NCBI Taxonomy" id="330214"/>
    <lineage>
        <taxon>Bacteria</taxon>
        <taxon>Pseudomonadati</taxon>
        <taxon>Nitrospirota</taxon>
        <taxon>Nitrospiria</taxon>
        <taxon>Nitrospirales</taxon>
        <taxon>Nitrospiraceae</taxon>
        <taxon>Nitrospira</taxon>
    </lineage>
</organism>
<evidence type="ECO:0000256" key="7">
    <source>
        <dbReference type="ARBA" id="ARBA00023136"/>
    </source>
</evidence>
<keyword evidence="6 11" id="KW-0798">TonB box</keyword>
<dbReference type="Gene3D" id="2.40.170.20">
    <property type="entry name" value="TonB-dependent receptor, beta-barrel domain"/>
    <property type="match status" value="1"/>
</dbReference>
<evidence type="ECO:0000256" key="6">
    <source>
        <dbReference type="ARBA" id="ARBA00023077"/>
    </source>
</evidence>
<evidence type="ECO:0000313" key="14">
    <source>
        <dbReference type="EMBL" id="CBK40321.1"/>
    </source>
</evidence>
<sequence length="666" mass="73683">MLTAVLTVSMTGEAWAESAAPDRPEPAATAISEELELLKEEETVSIASRYEQPISQAPSNVYVITDEDIRMSGTTDIPTLLRRIPGLEVMQTSGADFNVSVRGDNQTNANKLLVMVDGRSIYNDLQGTINWKLLPVTLPEIKRIEVLKGPASAVWGFNAFDGVINIITKSPEEMKGTTLQFGGGSYGTIMASAIQAGTVDKFGYRLSIGHNQNASWNNSSALAFRDNLVNVLTEYALSADSKIRISGGLVDSNANNPIVSQDVTLSNKSAQSYAKVEYERQDFLVRAFWNQYTSNSAYTFQPPLAPFLSYSSGNGSPTTIFTANTYNVEIQHSVGPFSGNRLTYGVNYRLNTLSGNAITQYTTENRLGFFVQDEWKVAEPFTVVAGVRYDLDTFISPTISPRVSLFYAPSSDHIFRLSSSVAYRPPTMLENQSNAFVNTNPPLPPVATTIAGRQNLSPEQIISYDLGYQGWYWRHRLRVRADVFYNHTSDLISVRNQSATLAVFSNDIGSADIYGGEVGFEVLATKWLTGFANYSYQEIHQTFTGRVQRAGPHNKFNVGLRGEWDNGVNAEAIFHYYGATNYPPGQSFTTFSQAGLVTLPNPDVGAYNLFNLRAGYRFWQQKAAAGYMRDAEVAVSVFNALNDEHKEYPLGDLISRRMMGWVTVRF</sequence>
<accession>D8PAR2</accession>
<dbReference type="InterPro" id="IPR012910">
    <property type="entry name" value="Plug_dom"/>
</dbReference>
<feature type="domain" description="TonB-dependent receptor-like beta-barrel" evidence="12">
    <location>
        <begin position="251"/>
        <end position="638"/>
    </location>
</feature>
<dbReference type="Pfam" id="PF07715">
    <property type="entry name" value="Plug"/>
    <property type="match status" value="1"/>
</dbReference>
<dbReference type="KEGG" id="nde:NIDE0546"/>
<dbReference type="GO" id="GO:0015344">
    <property type="term" value="F:siderophore uptake transmembrane transporter activity"/>
    <property type="evidence" value="ECO:0007669"/>
    <property type="project" value="TreeGrafter"/>
</dbReference>
<keyword evidence="15" id="KW-1185">Reference proteome</keyword>
<dbReference type="InterPro" id="IPR039426">
    <property type="entry name" value="TonB-dep_rcpt-like"/>
</dbReference>
<dbReference type="HOGENOM" id="CLU_008287_16_0_0"/>
<reference evidence="14 15" key="1">
    <citation type="journal article" date="2010" name="Proc. Natl. Acad. Sci. U.S.A.">
        <title>A Nitrospira metagenome illuminates the physiology and evolution of globally important nitrite-oxidizing bacteria.</title>
        <authorList>
            <person name="Lucker S."/>
            <person name="Wagner M."/>
            <person name="Maixner F."/>
            <person name="Pelletier E."/>
            <person name="Koch H."/>
            <person name="Vacherie B."/>
            <person name="Rattei T."/>
            <person name="Sinninghe Damste J."/>
            <person name="Spieck E."/>
            <person name="Le Paslier D."/>
            <person name="Daims H."/>
        </authorList>
    </citation>
    <scope>NUCLEOTIDE SEQUENCE [LARGE SCALE GENOMIC DNA]</scope>
</reference>
<keyword evidence="7 10" id="KW-0472">Membrane</keyword>
<evidence type="ECO:0000256" key="2">
    <source>
        <dbReference type="ARBA" id="ARBA00022448"/>
    </source>
</evidence>
<dbReference type="Gene3D" id="2.170.130.10">
    <property type="entry name" value="TonB-dependent receptor, plug domain"/>
    <property type="match status" value="1"/>
</dbReference>
<evidence type="ECO:0000313" key="15">
    <source>
        <dbReference type="Proteomes" id="UP000001660"/>
    </source>
</evidence>
<dbReference type="PANTHER" id="PTHR30069">
    <property type="entry name" value="TONB-DEPENDENT OUTER MEMBRANE RECEPTOR"/>
    <property type="match status" value="1"/>
</dbReference>
<dbReference type="OrthoDB" id="9800913at2"/>
<evidence type="ECO:0000259" key="13">
    <source>
        <dbReference type="Pfam" id="PF07715"/>
    </source>
</evidence>